<dbReference type="PANTHER" id="PTHR42928">
    <property type="entry name" value="TRICARBOXYLATE-BINDING PROTEIN"/>
    <property type="match status" value="1"/>
</dbReference>
<dbReference type="Proteomes" id="UP001501586">
    <property type="component" value="Unassembled WGS sequence"/>
</dbReference>
<gene>
    <name evidence="3" type="ORF">GCM10022261_09520</name>
</gene>
<evidence type="ECO:0000256" key="2">
    <source>
        <dbReference type="SAM" id="SignalP"/>
    </source>
</evidence>
<keyword evidence="2" id="KW-0732">Signal</keyword>
<dbReference type="RefSeq" id="WP_236863481.1">
    <property type="nucleotide sequence ID" value="NZ_BAABAZ010000004.1"/>
</dbReference>
<dbReference type="Gene3D" id="3.40.190.10">
    <property type="entry name" value="Periplasmic binding protein-like II"/>
    <property type="match status" value="1"/>
</dbReference>
<proteinExistence type="inferred from homology"/>
<dbReference type="PANTHER" id="PTHR42928:SF1">
    <property type="entry name" value="BLR4371 PROTEIN"/>
    <property type="match status" value="1"/>
</dbReference>
<sequence>MRSAKSAVGTAALVAAAGLVLSGCQDGPAQSSDLPSGNVSMIVPAGPGGGSDVAGRAVAAGLEEAADVTISVENQEGSGGALGFSNFLQYEGDPNYLISAETALIHIPATQEVEFSYQEFTPIFKIGEDSTLILVRSDSELQTCSDFVEKAEDGRVVVGFAGGLDEITFNLFEEASGAEFDYVPFGAGSESTTALMGGHVEVVSANPSEAMGQIESGDVRPLCAAAEERYTYDQISDVPTAKEQGIDVAFAQYRGILAPGGISDEARQFWIDAAKQYVESDAYDEYVESAMLQPLTAFGDDFTSYLDEYNDTVVSTVE</sequence>
<comment type="similarity">
    <text evidence="1">Belongs to the UPF0065 (bug) family.</text>
</comment>
<feature type="chain" id="PRO_5047398189" evidence="2">
    <location>
        <begin position="23"/>
        <end position="318"/>
    </location>
</feature>
<dbReference type="PIRSF" id="PIRSF017082">
    <property type="entry name" value="YflP"/>
    <property type="match status" value="1"/>
</dbReference>
<keyword evidence="4" id="KW-1185">Reference proteome</keyword>
<reference evidence="4" key="1">
    <citation type="journal article" date="2019" name="Int. J. Syst. Evol. Microbiol.">
        <title>The Global Catalogue of Microorganisms (GCM) 10K type strain sequencing project: providing services to taxonomists for standard genome sequencing and annotation.</title>
        <authorList>
            <consortium name="The Broad Institute Genomics Platform"/>
            <consortium name="The Broad Institute Genome Sequencing Center for Infectious Disease"/>
            <person name="Wu L."/>
            <person name="Ma J."/>
        </authorList>
    </citation>
    <scope>NUCLEOTIDE SEQUENCE [LARGE SCALE GENOMIC DNA]</scope>
    <source>
        <strain evidence="4">JCM 17458</strain>
    </source>
</reference>
<organism evidence="3 4">
    <name type="scientific">Brevibacterium daeguense</name>
    <dbReference type="NCBI Taxonomy" id="909936"/>
    <lineage>
        <taxon>Bacteria</taxon>
        <taxon>Bacillati</taxon>
        <taxon>Actinomycetota</taxon>
        <taxon>Actinomycetes</taxon>
        <taxon>Micrococcales</taxon>
        <taxon>Brevibacteriaceae</taxon>
        <taxon>Brevibacterium</taxon>
    </lineage>
</organism>
<name>A0ABP8EHH5_9MICO</name>
<protein>
    <submittedName>
        <fullName evidence="3">Tripartite tricarboxylate transporter substrate binding protein</fullName>
    </submittedName>
</protein>
<dbReference type="PROSITE" id="PS51257">
    <property type="entry name" value="PROKAR_LIPOPROTEIN"/>
    <property type="match status" value="1"/>
</dbReference>
<dbReference type="InterPro" id="IPR005064">
    <property type="entry name" value="BUG"/>
</dbReference>
<evidence type="ECO:0000256" key="1">
    <source>
        <dbReference type="ARBA" id="ARBA00006987"/>
    </source>
</evidence>
<evidence type="ECO:0000313" key="3">
    <source>
        <dbReference type="EMBL" id="GAA4283421.1"/>
    </source>
</evidence>
<dbReference type="SUPFAM" id="SSF53850">
    <property type="entry name" value="Periplasmic binding protein-like II"/>
    <property type="match status" value="1"/>
</dbReference>
<accession>A0ABP8EHH5</accession>
<comment type="caution">
    <text evidence="3">The sequence shown here is derived from an EMBL/GenBank/DDBJ whole genome shotgun (WGS) entry which is preliminary data.</text>
</comment>
<feature type="signal peptide" evidence="2">
    <location>
        <begin position="1"/>
        <end position="22"/>
    </location>
</feature>
<dbReference type="Pfam" id="PF03401">
    <property type="entry name" value="TctC"/>
    <property type="match status" value="1"/>
</dbReference>
<dbReference type="EMBL" id="BAABAZ010000004">
    <property type="protein sequence ID" value="GAA4283421.1"/>
    <property type="molecule type" value="Genomic_DNA"/>
</dbReference>
<dbReference type="Gene3D" id="3.40.190.150">
    <property type="entry name" value="Bordetella uptake gene, domain 1"/>
    <property type="match status" value="1"/>
</dbReference>
<dbReference type="InterPro" id="IPR042100">
    <property type="entry name" value="Bug_dom1"/>
</dbReference>
<evidence type="ECO:0000313" key="4">
    <source>
        <dbReference type="Proteomes" id="UP001501586"/>
    </source>
</evidence>
<dbReference type="CDD" id="cd07012">
    <property type="entry name" value="PBP2_Bug_TTT"/>
    <property type="match status" value="1"/>
</dbReference>